<dbReference type="RefSeq" id="WP_308476775.1">
    <property type="nucleotide sequence ID" value="NZ_OY726394.1"/>
</dbReference>
<dbReference type="CDD" id="cd02440">
    <property type="entry name" value="AdoMet_MTases"/>
    <property type="match status" value="1"/>
</dbReference>
<dbReference type="Proteomes" id="UP001190336">
    <property type="component" value="Chromosome"/>
</dbReference>
<protein>
    <recommendedName>
        <fullName evidence="3">Methyltransferase domain-containing protein</fullName>
    </recommendedName>
</protein>
<dbReference type="InterPro" id="IPR029063">
    <property type="entry name" value="SAM-dependent_MTases_sf"/>
</dbReference>
<dbReference type="SUPFAM" id="SSF53335">
    <property type="entry name" value="S-adenosyl-L-methionine-dependent methyltransferases"/>
    <property type="match status" value="1"/>
</dbReference>
<proteinExistence type="predicted"/>
<keyword evidence="2" id="KW-1185">Reference proteome</keyword>
<gene>
    <name evidence="1" type="ORF">MU0083_001751</name>
</gene>
<evidence type="ECO:0008006" key="3">
    <source>
        <dbReference type="Google" id="ProtNLM"/>
    </source>
</evidence>
<organism evidence="1 2">
    <name type="scientific">[Mycobacterium] kokjensenii</name>
    <dbReference type="NCBI Taxonomy" id="3064287"/>
    <lineage>
        <taxon>Bacteria</taxon>
        <taxon>Bacillati</taxon>
        <taxon>Actinomycetota</taxon>
        <taxon>Actinomycetes</taxon>
        <taxon>Mycobacteriales</taxon>
        <taxon>Mycobacteriaceae</taxon>
        <taxon>Mycolicibacter</taxon>
    </lineage>
</organism>
<reference evidence="1 2" key="1">
    <citation type="submission" date="2023-08" db="EMBL/GenBank/DDBJ databases">
        <authorList>
            <person name="Folkvardsen B D."/>
            <person name="Norman A."/>
        </authorList>
    </citation>
    <scope>NUCLEOTIDE SEQUENCE [LARGE SCALE GENOMIC DNA]</scope>
    <source>
        <strain evidence="1 2">Mu0083</strain>
    </source>
</reference>
<dbReference type="EMBL" id="OY726394">
    <property type="protein sequence ID" value="CAJ1497737.1"/>
    <property type="molecule type" value="Genomic_DNA"/>
</dbReference>
<name>A0ABN9N079_9MYCO</name>
<accession>A0ABN9N079</accession>
<evidence type="ECO:0000313" key="1">
    <source>
        <dbReference type="EMBL" id="CAJ1497737.1"/>
    </source>
</evidence>
<dbReference type="Gene3D" id="3.40.50.150">
    <property type="entry name" value="Vaccinia Virus protein VP39"/>
    <property type="match status" value="1"/>
</dbReference>
<sequence length="205" mass="22594">MVAPPYRVKFSPDNPEFSTEDSVEFGFATDDDVQILQFDDYSEIHKIPGRCEEPFYSRLRCHSPGEVMDLLERALQTDRESPTELRILDLGAGNGIMGETLTRHGVARLVGVDLGRIGGRLHDALKERDFDCLTWVAAPGSGDIPVRAFSMRSGSSSRAVGSRATSSIHFWISTTGPGSPVWCRPSFFRNTSMSITSNYTGISSQ</sequence>
<evidence type="ECO:0000313" key="2">
    <source>
        <dbReference type="Proteomes" id="UP001190336"/>
    </source>
</evidence>